<reference evidence="1 2" key="1">
    <citation type="journal article" date="2008" name="Appl. Environ. Microbiol.">
        <title>Genome of the epsilonproteobacterial chemolithoautotroph Sulfurimonas denitrificans.</title>
        <authorList>
            <person name="Sievert S.M."/>
            <person name="Scott K.M."/>
            <person name="Klotz M.G."/>
            <person name="Chain P.S.G."/>
            <person name="Hauser L.J."/>
            <person name="Hemp J."/>
            <person name="Huegler M."/>
            <person name="Land M."/>
            <person name="Lapidus A."/>
            <person name="Larimer F.W."/>
            <person name="Lucas S."/>
            <person name="Malfatti S.A."/>
            <person name="Meyer F."/>
            <person name="Paulsen I.T."/>
            <person name="Ren Q."/>
            <person name="Simon J."/>
            <person name="Bailey K."/>
            <person name="Diaz E."/>
            <person name="Fitzpatrick K.A."/>
            <person name="Glover B."/>
            <person name="Gwatney N."/>
            <person name="Korajkic A."/>
            <person name="Long A."/>
            <person name="Mobberley J.M."/>
            <person name="Pantry S.N."/>
            <person name="Pazder G."/>
            <person name="Peterson S."/>
            <person name="Quintanilla J.D."/>
            <person name="Sprinkle R."/>
            <person name="Stephens J."/>
            <person name="Thomas P."/>
            <person name="Vaughn R."/>
            <person name="Weber M.J."/>
            <person name="Wooten L.L."/>
        </authorList>
    </citation>
    <scope>NUCLEOTIDE SEQUENCE [LARGE SCALE GENOMIC DNA]</scope>
    <source>
        <strain evidence="2">ATCC 33889 / DSM 1251</strain>
    </source>
</reference>
<keyword evidence="2" id="KW-1185">Reference proteome</keyword>
<dbReference type="EMBL" id="CP000153">
    <property type="protein sequence ID" value="ABB45288.1"/>
    <property type="molecule type" value="Genomic_DNA"/>
</dbReference>
<dbReference type="KEGG" id="tdn:Suden_2014"/>
<proteinExistence type="predicted"/>
<dbReference type="Proteomes" id="UP000002714">
    <property type="component" value="Chromosome"/>
</dbReference>
<gene>
    <name evidence="1" type="ordered locus">Suden_2014</name>
</gene>
<dbReference type="OrthoDB" id="5334991at2"/>
<sequence length="99" mass="11453">MKMIKNRVVALLLITFAFFIVHDYVVQDIHQDTRCEVSYKVCDKAEMQIKIHDTIHNIFNVNLQETLFIETKLLDTPPSNMIISLSSNINPVLQRPPLS</sequence>
<dbReference type="STRING" id="326298.Suden_2014"/>
<organism evidence="1 2">
    <name type="scientific">Sulfurimonas denitrificans (strain ATCC 33889 / DSM 1251)</name>
    <name type="common">Thiomicrospira denitrificans (strain ATCC 33889 / DSM 1251)</name>
    <dbReference type="NCBI Taxonomy" id="326298"/>
    <lineage>
        <taxon>Bacteria</taxon>
        <taxon>Pseudomonadati</taxon>
        <taxon>Campylobacterota</taxon>
        <taxon>Epsilonproteobacteria</taxon>
        <taxon>Campylobacterales</taxon>
        <taxon>Sulfurimonadaceae</taxon>
        <taxon>Sulfurimonas</taxon>
    </lineage>
</organism>
<protein>
    <submittedName>
        <fullName evidence="1">Uncharacterized protein</fullName>
    </submittedName>
</protein>
<dbReference type="RefSeq" id="WP_011373628.1">
    <property type="nucleotide sequence ID" value="NC_007575.1"/>
</dbReference>
<evidence type="ECO:0000313" key="2">
    <source>
        <dbReference type="Proteomes" id="UP000002714"/>
    </source>
</evidence>
<accession>Q30NZ3</accession>
<dbReference type="HOGENOM" id="CLU_2319062_0_0_7"/>
<dbReference type="AlphaFoldDB" id="Q30NZ3"/>
<evidence type="ECO:0000313" key="1">
    <source>
        <dbReference type="EMBL" id="ABB45288.1"/>
    </source>
</evidence>
<name>Q30NZ3_SULDN</name>